<name>A0ABW8DC58_9GAMM</name>
<dbReference type="Proteomes" id="UP001615550">
    <property type="component" value="Unassembled WGS sequence"/>
</dbReference>
<comment type="caution">
    <text evidence="3">The sequence shown here is derived from an EMBL/GenBank/DDBJ whole genome shotgun (WGS) entry which is preliminary data.</text>
</comment>
<feature type="transmembrane region" description="Helical" evidence="1">
    <location>
        <begin position="33"/>
        <end position="55"/>
    </location>
</feature>
<dbReference type="InterPro" id="IPR050879">
    <property type="entry name" value="Acyltransferase_3"/>
</dbReference>
<organism evidence="3 4">
    <name type="scientific">Legionella lytica</name>
    <dbReference type="NCBI Taxonomy" id="96232"/>
    <lineage>
        <taxon>Bacteria</taxon>
        <taxon>Pseudomonadati</taxon>
        <taxon>Pseudomonadota</taxon>
        <taxon>Gammaproteobacteria</taxon>
        <taxon>Legionellales</taxon>
        <taxon>Legionellaceae</taxon>
        <taxon>Legionella</taxon>
    </lineage>
</organism>
<feature type="domain" description="Acyltransferase 3" evidence="2">
    <location>
        <begin position="6"/>
        <end position="317"/>
    </location>
</feature>
<feature type="transmembrane region" description="Helical" evidence="1">
    <location>
        <begin position="9"/>
        <end position="27"/>
    </location>
</feature>
<gene>
    <name evidence="3" type="ORF">ACD661_11290</name>
</gene>
<dbReference type="InterPro" id="IPR002656">
    <property type="entry name" value="Acyl_transf_3_dom"/>
</dbReference>
<evidence type="ECO:0000313" key="3">
    <source>
        <dbReference type="EMBL" id="MFJ1269144.1"/>
    </source>
</evidence>
<feature type="transmembrane region" description="Helical" evidence="1">
    <location>
        <begin position="141"/>
        <end position="160"/>
    </location>
</feature>
<reference evidence="3 4" key="1">
    <citation type="submission" date="2024-08" db="EMBL/GenBank/DDBJ databases">
        <title>Draft Genome Sequence of Legionella lytica strain DSB2004, Isolated From a Fire Sprinkler System.</title>
        <authorList>
            <person name="Everhart A.D."/>
            <person name="Kidane D.T."/>
            <person name="Farone A.L."/>
            <person name="Farone M.B."/>
        </authorList>
    </citation>
    <scope>NUCLEOTIDE SEQUENCE [LARGE SCALE GENOMIC DNA]</scope>
    <source>
        <strain evidence="3 4">DSB2004</strain>
    </source>
</reference>
<dbReference type="PANTHER" id="PTHR23028">
    <property type="entry name" value="ACETYLTRANSFERASE"/>
    <property type="match status" value="1"/>
</dbReference>
<dbReference type="PANTHER" id="PTHR23028:SF53">
    <property type="entry name" value="ACYL_TRANSF_3 DOMAIN-CONTAINING PROTEIN"/>
    <property type="match status" value="1"/>
</dbReference>
<evidence type="ECO:0000313" key="4">
    <source>
        <dbReference type="Proteomes" id="UP001615550"/>
    </source>
</evidence>
<keyword evidence="1" id="KW-0812">Transmembrane</keyword>
<feature type="transmembrane region" description="Helical" evidence="1">
    <location>
        <begin position="279"/>
        <end position="298"/>
    </location>
</feature>
<keyword evidence="4" id="KW-1185">Reference proteome</keyword>
<keyword evidence="3" id="KW-0808">Transferase</keyword>
<feature type="transmembrane region" description="Helical" evidence="1">
    <location>
        <begin position="305"/>
        <end position="326"/>
    </location>
</feature>
<evidence type="ECO:0000256" key="1">
    <source>
        <dbReference type="SAM" id="Phobius"/>
    </source>
</evidence>
<feature type="transmembrane region" description="Helical" evidence="1">
    <location>
        <begin position="76"/>
        <end position="95"/>
    </location>
</feature>
<dbReference type="EC" id="2.3.-.-" evidence="3"/>
<dbReference type="Pfam" id="PF01757">
    <property type="entry name" value="Acyl_transf_3"/>
    <property type="match status" value="1"/>
</dbReference>
<accession>A0ABW8DC58</accession>
<keyword evidence="3" id="KW-0012">Acyltransferase</keyword>
<keyword evidence="1" id="KW-1133">Transmembrane helix</keyword>
<dbReference type="GO" id="GO:0016746">
    <property type="term" value="F:acyltransferase activity"/>
    <property type="evidence" value="ECO:0007669"/>
    <property type="project" value="UniProtKB-KW"/>
</dbReference>
<protein>
    <submittedName>
        <fullName evidence="3">Acyltransferase family protein</fullName>
        <ecNumber evidence="3">2.3.-.-</ecNumber>
    </submittedName>
</protein>
<feature type="transmembrane region" description="Helical" evidence="1">
    <location>
        <begin position="226"/>
        <end position="259"/>
    </location>
</feature>
<sequence length="368" mass="41630">MNRKNNLDFLRFMAAALVIYGHGQVLLGLQPSTIIGISIHVLGVQIFFGISGYLISASWQRQQSITIFLANRALRIFPALICIVILSALVLGPLVTSLSFREYTTNIHFFYYFRNCVLYTSYNLPGVFNDNFYKYAVNGSLWSLAPEFFCYVTVAFVGLVTRGRSAIFLFILLFCIFTLTICLHPYYIEKQTVIYATDLVQASNVIIYFMLGAIFQRIRVVFKKSVSVLLIILCLFLPYITTTPVLTMCLYAVMVTYVALNFGLSTTPILNNWGKYGDFSYGMYLSSFPIQQLLIYLTNNKTHSLLLIISTLILSILYGIISWHYVERIALKMKPQRGELGSNGTDKVFFENSNALLKGVYSDSTGLS</sequence>
<evidence type="ECO:0000259" key="2">
    <source>
        <dbReference type="Pfam" id="PF01757"/>
    </source>
</evidence>
<feature type="transmembrane region" description="Helical" evidence="1">
    <location>
        <begin position="193"/>
        <end position="214"/>
    </location>
</feature>
<proteinExistence type="predicted"/>
<dbReference type="RefSeq" id="WP_400187969.1">
    <property type="nucleotide sequence ID" value="NZ_JBGORX010000004.1"/>
</dbReference>
<dbReference type="EMBL" id="JBGORX010000004">
    <property type="protein sequence ID" value="MFJ1269144.1"/>
    <property type="molecule type" value="Genomic_DNA"/>
</dbReference>
<keyword evidence="1" id="KW-0472">Membrane</keyword>
<feature type="transmembrane region" description="Helical" evidence="1">
    <location>
        <begin position="167"/>
        <end position="187"/>
    </location>
</feature>